<evidence type="ECO:0000256" key="5">
    <source>
        <dbReference type="ARBA" id="ARBA00022807"/>
    </source>
</evidence>
<dbReference type="PANTHER" id="PTHR12000:SF34">
    <property type="entry name" value="PREPROLEGUMAIN-RELATED"/>
    <property type="match status" value="1"/>
</dbReference>
<dbReference type="Pfam" id="PF01650">
    <property type="entry name" value="Peptidase_C13"/>
    <property type="match status" value="1"/>
</dbReference>
<evidence type="ECO:0000259" key="7">
    <source>
        <dbReference type="Pfam" id="PF20985"/>
    </source>
</evidence>
<dbReference type="InterPro" id="IPR001096">
    <property type="entry name" value="Peptidase_C13"/>
</dbReference>
<evidence type="ECO:0000256" key="1">
    <source>
        <dbReference type="ARBA" id="ARBA00009941"/>
    </source>
</evidence>
<dbReference type="CDD" id="cd21115">
    <property type="entry name" value="legumain_C"/>
    <property type="match status" value="1"/>
</dbReference>
<keyword evidence="2" id="KW-0645">Protease</keyword>
<dbReference type="Pfam" id="PF20985">
    <property type="entry name" value="Legum_prodom"/>
    <property type="match status" value="1"/>
</dbReference>
<dbReference type="InterPro" id="IPR048501">
    <property type="entry name" value="Legum_prodom"/>
</dbReference>
<comment type="similarity">
    <text evidence="1">Belongs to the peptidase C13 family.</text>
</comment>
<reference evidence="8 9" key="1">
    <citation type="journal article" date="2021" name="BMC Genomics">
        <title>Datura genome reveals duplications of psychoactive alkaloid biosynthetic genes and high mutation rate following tissue culture.</title>
        <authorList>
            <person name="Rajewski A."/>
            <person name="Carter-House D."/>
            <person name="Stajich J."/>
            <person name="Litt A."/>
        </authorList>
    </citation>
    <scope>NUCLEOTIDE SEQUENCE [LARGE SCALE GENOMIC DNA]</scope>
    <source>
        <strain evidence="8">AR-01</strain>
    </source>
</reference>
<sequence length="464" mass="51493">MARKICGASFLVALFVLACTAEGLSMLENIVEDGNSIGTKWAVLVAGSNEWYNYRHQADVCHAYQLLKKGGLKDEHIIVFMYDDIANNPENPRPGVIINNPHGHDVYKGVPKDYTRENCNADNFYAVILGNKSALTGGSGKVVNSGPNDYIFIYYTDHGGPGQIAMPVGPAVFASDLNDVLKKKHASGTYKKMVFYLEACESGSMFDGLLGKDLKIYATTASKPNENSWGTYCSFGDEHECYGECPPKDYKDICLGDLYSVSWLEDSDLHDRRVETLKKQYRQIRKRILNNGTQGSHVMQYGDLHIHNDVLSRYMGSNSPKHTYTTTPSTNDPSRHVNQRDVHLLYLLSKFQAAPEGSNRKIEAYRKLSEAITVREHVDKSVTQIGQALFGVENGPVVLNTVRPAGQPLVDDWDCLKSFVKIFETQCGSLSSYGRKHVRGFANMCNAGIRRDQIAAAAKHACSP</sequence>
<keyword evidence="3 6" id="KW-0732">Signal</keyword>
<feature type="domain" description="Legumain prodomain" evidence="7">
    <location>
        <begin position="367"/>
        <end position="462"/>
    </location>
</feature>
<keyword evidence="4" id="KW-0378">Hydrolase</keyword>
<dbReference type="PRINTS" id="PR00776">
    <property type="entry name" value="HEMOGLOBNASE"/>
</dbReference>
<keyword evidence="9" id="KW-1185">Reference proteome</keyword>
<evidence type="ECO:0000256" key="4">
    <source>
        <dbReference type="ARBA" id="ARBA00022801"/>
    </source>
</evidence>
<dbReference type="EMBL" id="JACEIK010001571">
    <property type="protein sequence ID" value="MCD7470471.1"/>
    <property type="molecule type" value="Genomic_DNA"/>
</dbReference>
<name>A0ABS8TG74_DATST</name>
<evidence type="ECO:0000256" key="6">
    <source>
        <dbReference type="SAM" id="SignalP"/>
    </source>
</evidence>
<dbReference type="Gene3D" id="3.40.50.1460">
    <property type="match status" value="1"/>
</dbReference>
<keyword evidence="5" id="KW-0788">Thiol protease</keyword>
<dbReference type="Gene3D" id="1.10.132.130">
    <property type="match status" value="1"/>
</dbReference>
<dbReference type="PIRSF" id="PIRSF019663">
    <property type="entry name" value="Legumain"/>
    <property type="match status" value="1"/>
</dbReference>
<evidence type="ECO:0000256" key="3">
    <source>
        <dbReference type="ARBA" id="ARBA00022729"/>
    </source>
</evidence>
<dbReference type="PROSITE" id="PS51257">
    <property type="entry name" value="PROKAR_LIPOPROTEIN"/>
    <property type="match status" value="1"/>
</dbReference>
<evidence type="ECO:0000256" key="2">
    <source>
        <dbReference type="ARBA" id="ARBA00022670"/>
    </source>
</evidence>
<dbReference type="Proteomes" id="UP000823775">
    <property type="component" value="Unassembled WGS sequence"/>
</dbReference>
<feature type="signal peptide" evidence="6">
    <location>
        <begin position="1"/>
        <end position="21"/>
    </location>
</feature>
<dbReference type="InterPro" id="IPR043577">
    <property type="entry name" value="AE"/>
</dbReference>
<proteinExistence type="inferred from homology"/>
<feature type="chain" id="PRO_5045644770" description="Legumain prodomain domain-containing protein" evidence="6">
    <location>
        <begin position="22"/>
        <end position="464"/>
    </location>
</feature>
<comment type="caution">
    <text evidence="8">The sequence shown here is derived from an EMBL/GenBank/DDBJ whole genome shotgun (WGS) entry which is preliminary data.</text>
</comment>
<protein>
    <recommendedName>
        <fullName evidence="7">Legumain prodomain domain-containing protein</fullName>
    </recommendedName>
</protein>
<gene>
    <name evidence="8" type="ORF">HAX54_010374</name>
</gene>
<organism evidence="8 9">
    <name type="scientific">Datura stramonium</name>
    <name type="common">Jimsonweed</name>
    <name type="synonym">Common thornapple</name>
    <dbReference type="NCBI Taxonomy" id="4076"/>
    <lineage>
        <taxon>Eukaryota</taxon>
        <taxon>Viridiplantae</taxon>
        <taxon>Streptophyta</taxon>
        <taxon>Embryophyta</taxon>
        <taxon>Tracheophyta</taxon>
        <taxon>Spermatophyta</taxon>
        <taxon>Magnoliopsida</taxon>
        <taxon>eudicotyledons</taxon>
        <taxon>Gunneridae</taxon>
        <taxon>Pentapetalae</taxon>
        <taxon>asterids</taxon>
        <taxon>lamiids</taxon>
        <taxon>Solanales</taxon>
        <taxon>Solanaceae</taxon>
        <taxon>Solanoideae</taxon>
        <taxon>Datureae</taxon>
        <taxon>Datura</taxon>
    </lineage>
</organism>
<dbReference type="PIRSF" id="PIRSF500139">
    <property type="entry name" value="AE"/>
    <property type="match status" value="1"/>
</dbReference>
<accession>A0ABS8TG74</accession>
<dbReference type="PANTHER" id="PTHR12000">
    <property type="entry name" value="HEMOGLOBINASE FAMILY MEMBER"/>
    <property type="match status" value="1"/>
</dbReference>
<dbReference type="InterPro" id="IPR046427">
    <property type="entry name" value="Legumain_prodom_sf"/>
</dbReference>
<evidence type="ECO:0000313" key="9">
    <source>
        <dbReference type="Proteomes" id="UP000823775"/>
    </source>
</evidence>
<evidence type="ECO:0000313" key="8">
    <source>
        <dbReference type="EMBL" id="MCD7470471.1"/>
    </source>
</evidence>